<dbReference type="GO" id="GO:0006281">
    <property type="term" value="P:DNA repair"/>
    <property type="evidence" value="ECO:0007669"/>
    <property type="project" value="TreeGrafter"/>
</dbReference>
<dbReference type="Proteomes" id="UP000490939">
    <property type="component" value="Unassembled WGS sequence"/>
</dbReference>
<evidence type="ECO:0000313" key="3">
    <source>
        <dbReference type="EMBL" id="KAE9974607.1"/>
    </source>
</evidence>
<gene>
    <name evidence="3" type="ORF">EG327_008716</name>
</gene>
<organism evidence="3 4">
    <name type="scientific">Venturia inaequalis</name>
    <name type="common">Apple scab fungus</name>
    <dbReference type="NCBI Taxonomy" id="5025"/>
    <lineage>
        <taxon>Eukaryota</taxon>
        <taxon>Fungi</taxon>
        <taxon>Dikarya</taxon>
        <taxon>Ascomycota</taxon>
        <taxon>Pezizomycotina</taxon>
        <taxon>Dothideomycetes</taxon>
        <taxon>Pleosporomycetidae</taxon>
        <taxon>Venturiales</taxon>
        <taxon>Venturiaceae</taxon>
        <taxon>Venturia</taxon>
    </lineage>
</organism>
<dbReference type="InterPro" id="IPR053000">
    <property type="entry name" value="WSS1-like_metalloprotease"/>
</dbReference>
<protein>
    <recommendedName>
        <fullName evidence="2">WLM domain-containing protein</fullName>
    </recommendedName>
</protein>
<feature type="region of interest" description="Disordered" evidence="1">
    <location>
        <begin position="204"/>
        <end position="230"/>
    </location>
</feature>
<sequence>MRDLDNHFGEYVHLKQLPREAEALTTLRKAASCVKPIMRKRGWRVGTLSEFLPEDSSLWGLNIDHGRQINLRLRHPGDSNQFLQFEHVLDTLLHELCHIVHGPHDEIFHKLWDELRDEWTSLQIKGFTGEGFLGKGQQVGGRRIPVDEVRRQARVAAEKRAKISKVQAPGKRLGGKAPKSGRGGIRETIARAALSRTKVETGCATGTKAGDKAAQRAAEDSRRNGFRTKAEMDDANSVAIAEAMQELMELDEDRVIDISEQTPPSEGLTWSAEHGLQAAPPKVSPWPAPNPYGMNPRSGEPSPQAPIQQRSGPSSGSKKNPVPSSAASTSNSRGRPVSRVVLEAEAKKKQFQSLKSASTIKSEDLMTSSSQPSQSHSTRERWACLECTLPGCNSYDSYGFLKRLPGLCDFGTTGLALQLWHIYGGPVVDVYALLEDAAKFLIGDDTRLHLHFSVAFVEQLGSNEHHIEMS</sequence>
<feature type="compositionally biased region" description="Polar residues" evidence="1">
    <location>
        <begin position="305"/>
        <end position="333"/>
    </location>
</feature>
<dbReference type="PANTHER" id="PTHR46622:SF1">
    <property type="entry name" value="DNA-DEPENDENT METALLOPROTEASE WSS1"/>
    <property type="match status" value="1"/>
</dbReference>
<evidence type="ECO:0000259" key="2">
    <source>
        <dbReference type="PROSITE" id="PS51397"/>
    </source>
</evidence>
<evidence type="ECO:0000313" key="4">
    <source>
        <dbReference type="Proteomes" id="UP000490939"/>
    </source>
</evidence>
<keyword evidence="4" id="KW-1185">Reference proteome</keyword>
<evidence type="ECO:0000256" key="1">
    <source>
        <dbReference type="SAM" id="MobiDB-lite"/>
    </source>
</evidence>
<reference evidence="3 4" key="1">
    <citation type="submission" date="2019-07" db="EMBL/GenBank/DDBJ databases">
        <title>Venturia inaequalis Genome Resource.</title>
        <authorList>
            <person name="Lichtner F.J."/>
        </authorList>
    </citation>
    <scope>NUCLEOTIDE SEQUENCE [LARGE SCALE GENOMIC DNA]</scope>
    <source>
        <strain evidence="3 4">DMI_063113</strain>
    </source>
</reference>
<accession>A0A8H3YYS3</accession>
<feature type="compositionally biased region" description="Basic and acidic residues" evidence="1">
    <location>
        <begin position="209"/>
        <end position="230"/>
    </location>
</feature>
<comment type="caution">
    <text evidence="3">The sequence shown here is derived from an EMBL/GenBank/DDBJ whole genome shotgun (WGS) entry which is preliminary data.</text>
</comment>
<name>A0A8H3YYS3_VENIN</name>
<dbReference type="Pfam" id="PF08325">
    <property type="entry name" value="WLM"/>
    <property type="match status" value="1"/>
</dbReference>
<proteinExistence type="predicted"/>
<dbReference type="PROSITE" id="PS51397">
    <property type="entry name" value="WLM"/>
    <property type="match status" value="1"/>
</dbReference>
<dbReference type="PANTHER" id="PTHR46622">
    <property type="entry name" value="DNA-DEPENDENT METALLOPROTEASE WSS1"/>
    <property type="match status" value="1"/>
</dbReference>
<dbReference type="GO" id="GO:0005634">
    <property type="term" value="C:nucleus"/>
    <property type="evidence" value="ECO:0007669"/>
    <property type="project" value="TreeGrafter"/>
</dbReference>
<feature type="region of interest" description="Disordered" evidence="1">
    <location>
        <begin position="276"/>
        <end position="337"/>
    </location>
</feature>
<dbReference type="AlphaFoldDB" id="A0A8H3YYS3"/>
<dbReference type="InterPro" id="IPR013536">
    <property type="entry name" value="WLM_dom"/>
</dbReference>
<feature type="domain" description="WLM" evidence="2">
    <location>
        <begin position="1"/>
        <end position="198"/>
    </location>
</feature>
<dbReference type="GO" id="GO:0008237">
    <property type="term" value="F:metallopeptidase activity"/>
    <property type="evidence" value="ECO:0007669"/>
    <property type="project" value="TreeGrafter"/>
</dbReference>
<dbReference type="EMBL" id="WNWR01000554">
    <property type="protein sequence ID" value="KAE9974607.1"/>
    <property type="molecule type" value="Genomic_DNA"/>
</dbReference>